<name>A0ABS8W2L1_9PROT</name>
<dbReference type="Proteomes" id="UP001521074">
    <property type="component" value="Unassembled WGS sequence"/>
</dbReference>
<dbReference type="EMBL" id="JAJSOJ010000076">
    <property type="protein sequence ID" value="MCE0745431.1"/>
    <property type="molecule type" value="Genomic_DNA"/>
</dbReference>
<organism evidence="1 2">
    <name type="scientific">Acetobacter sicerae</name>
    <dbReference type="NCBI Taxonomy" id="85325"/>
    <lineage>
        <taxon>Bacteria</taxon>
        <taxon>Pseudomonadati</taxon>
        <taxon>Pseudomonadota</taxon>
        <taxon>Alphaproteobacteria</taxon>
        <taxon>Acetobacterales</taxon>
        <taxon>Acetobacteraceae</taxon>
        <taxon>Acetobacter</taxon>
    </lineage>
</organism>
<proteinExistence type="predicted"/>
<evidence type="ECO:0000313" key="1">
    <source>
        <dbReference type="EMBL" id="MCE0745431.1"/>
    </source>
</evidence>
<sequence length="86" mass="9458">MKSLIEIKGRDIAATMERVSMRVAGQRVERLDLGEMVGIAACQLTEVAKQAQANGDPRIMRNTVEDVVSRLFVVASAFHQETEAGR</sequence>
<evidence type="ECO:0000313" key="2">
    <source>
        <dbReference type="Proteomes" id="UP001521074"/>
    </source>
</evidence>
<protein>
    <submittedName>
        <fullName evidence="1">Uncharacterized protein</fullName>
    </submittedName>
</protein>
<dbReference type="RefSeq" id="WP_232879075.1">
    <property type="nucleotide sequence ID" value="NZ_JAJSOJ010000076.1"/>
</dbReference>
<comment type="caution">
    <text evidence="1">The sequence shown here is derived from an EMBL/GenBank/DDBJ whole genome shotgun (WGS) entry which is preliminary data.</text>
</comment>
<gene>
    <name evidence="1" type="ORF">LWC05_16275</name>
</gene>
<reference evidence="1 2" key="1">
    <citation type="submission" date="2021-12" db="EMBL/GenBank/DDBJ databases">
        <title>Genome sequence of Acetobacter sicerae DmPark20a_162.</title>
        <authorList>
            <person name="Chaston J.M."/>
        </authorList>
    </citation>
    <scope>NUCLEOTIDE SEQUENCE [LARGE SCALE GENOMIC DNA]</scope>
    <source>
        <strain evidence="1 2">DmPark20a_162</strain>
    </source>
</reference>
<accession>A0ABS8W2L1</accession>
<keyword evidence="2" id="KW-1185">Reference proteome</keyword>